<dbReference type="GO" id="GO:0006487">
    <property type="term" value="P:protein N-linked glycosylation"/>
    <property type="evidence" value="ECO:0007669"/>
    <property type="project" value="TreeGrafter"/>
</dbReference>
<comment type="caution">
    <text evidence="3">The sequence shown here is derived from an EMBL/GenBank/DDBJ whole genome shotgun (WGS) entry which is preliminary data.</text>
</comment>
<dbReference type="Gene3D" id="3.40.50.10490">
    <property type="entry name" value="Glucose-6-phosphate isomerase like protein, domain 1"/>
    <property type="match status" value="2"/>
</dbReference>
<dbReference type="CDD" id="cd05008">
    <property type="entry name" value="SIS_GlmS_GlmD_1"/>
    <property type="match status" value="1"/>
</dbReference>
<dbReference type="GO" id="GO:0097367">
    <property type="term" value="F:carbohydrate derivative binding"/>
    <property type="evidence" value="ECO:0007669"/>
    <property type="project" value="InterPro"/>
</dbReference>
<keyword evidence="1" id="KW-0677">Repeat</keyword>
<reference evidence="3" key="1">
    <citation type="submission" date="2016-10" db="EMBL/GenBank/DDBJ databases">
        <title>Sequence of Gallionella enrichment culture.</title>
        <authorList>
            <person name="Poehlein A."/>
            <person name="Muehling M."/>
            <person name="Daniel R."/>
        </authorList>
    </citation>
    <scope>NUCLEOTIDE SEQUENCE</scope>
</reference>
<evidence type="ECO:0000259" key="2">
    <source>
        <dbReference type="PROSITE" id="PS51464"/>
    </source>
</evidence>
<protein>
    <submittedName>
        <fullName evidence="3">Glutamine--fructose-6-phosphate aminotransferase</fullName>
        <ecNumber evidence="3">2.6.1.16</ecNumber>
    </submittedName>
</protein>
<accession>A0A1J5PRS6</accession>
<keyword evidence="3" id="KW-0032">Aminotransferase</keyword>
<dbReference type="Pfam" id="PF01380">
    <property type="entry name" value="SIS"/>
    <property type="match status" value="1"/>
</dbReference>
<feature type="domain" description="SIS" evidence="2">
    <location>
        <begin position="32"/>
        <end position="186"/>
    </location>
</feature>
<dbReference type="InterPro" id="IPR001347">
    <property type="entry name" value="SIS_dom"/>
</dbReference>
<gene>
    <name evidence="3" type="primary">glmS_14</name>
    <name evidence="3" type="ORF">GALL_521560</name>
</gene>
<dbReference type="PANTHER" id="PTHR10937">
    <property type="entry name" value="GLUCOSAMINE--FRUCTOSE-6-PHOSPHATE AMINOTRANSFERASE, ISOMERIZING"/>
    <property type="match status" value="1"/>
</dbReference>
<name>A0A1J5PRS6_9ZZZZ</name>
<evidence type="ECO:0000313" key="3">
    <source>
        <dbReference type="EMBL" id="OIQ66277.1"/>
    </source>
</evidence>
<keyword evidence="3" id="KW-0808">Transferase</keyword>
<dbReference type="PANTHER" id="PTHR10937:SF0">
    <property type="entry name" value="GLUTAMINE--FRUCTOSE-6-PHOSPHATE TRANSAMINASE (ISOMERIZING)"/>
    <property type="match status" value="1"/>
</dbReference>
<dbReference type="EMBL" id="MLJW01006716">
    <property type="protein sequence ID" value="OIQ66277.1"/>
    <property type="molecule type" value="Genomic_DNA"/>
</dbReference>
<dbReference type="AlphaFoldDB" id="A0A1J5PRS6"/>
<dbReference type="InterPro" id="IPR035466">
    <property type="entry name" value="GlmS/AgaS_SIS"/>
</dbReference>
<dbReference type="GO" id="GO:0004360">
    <property type="term" value="F:glutamine-fructose-6-phosphate transaminase (isomerizing) activity"/>
    <property type="evidence" value="ECO:0007669"/>
    <property type="project" value="UniProtKB-EC"/>
</dbReference>
<dbReference type="InterPro" id="IPR046348">
    <property type="entry name" value="SIS_dom_sf"/>
</dbReference>
<dbReference type="SUPFAM" id="SSF53697">
    <property type="entry name" value="SIS domain"/>
    <property type="match status" value="1"/>
</dbReference>
<dbReference type="GO" id="GO:0006047">
    <property type="term" value="P:UDP-N-acetylglucosamine metabolic process"/>
    <property type="evidence" value="ECO:0007669"/>
    <property type="project" value="TreeGrafter"/>
</dbReference>
<proteinExistence type="predicted"/>
<dbReference type="GO" id="GO:0006002">
    <property type="term" value="P:fructose 6-phosphate metabolic process"/>
    <property type="evidence" value="ECO:0007669"/>
    <property type="project" value="TreeGrafter"/>
</dbReference>
<evidence type="ECO:0000256" key="1">
    <source>
        <dbReference type="ARBA" id="ARBA00022737"/>
    </source>
</evidence>
<sequence length="307" mass="32355">MNTVTENSAPTSFGVITSEEIASQPARWEQALAQALTEPVGLPKDDERVLVIGCGTSYYVALAYASLREEGGHGVTDAVIASEMPTKLREYDRVVAISRSGTTTEVSQALATLPAGMPVTAVLGELGTPIAKQATDIIDLSYADERSVVQTRFPTTLITLLRAHLGQSPASIAELIISAKEVIDGPISEEAPRQLVVLASGWATALAEEAALKCRESAGMWAEAYATGEYRHGPISVAGPGTLVWAMTPLTEVQLQAITATGARVHQGLNDPQVELVALQKHAVAWAAAVGRDADVPAHLSRSVVKL</sequence>
<organism evidence="3">
    <name type="scientific">mine drainage metagenome</name>
    <dbReference type="NCBI Taxonomy" id="410659"/>
    <lineage>
        <taxon>unclassified sequences</taxon>
        <taxon>metagenomes</taxon>
        <taxon>ecological metagenomes</taxon>
    </lineage>
</organism>
<dbReference type="PROSITE" id="PS51464">
    <property type="entry name" value="SIS"/>
    <property type="match status" value="1"/>
</dbReference>
<dbReference type="EC" id="2.6.1.16" evidence="3"/>